<keyword evidence="6 7" id="KW-0067">ATP-binding</keyword>
<dbReference type="SUPFAM" id="SSF53623">
    <property type="entry name" value="MurD-like peptide ligases, catalytic domain"/>
    <property type="match status" value="1"/>
</dbReference>
<dbReference type="PANTHER" id="PTHR43692:SF1">
    <property type="entry name" value="UDP-N-ACETYLMURAMOYLALANINE--D-GLUTAMATE LIGASE"/>
    <property type="match status" value="1"/>
</dbReference>
<evidence type="ECO:0000313" key="11">
    <source>
        <dbReference type="EMBL" id="AWN81471.1"/>
    </source>
</evidence>
<dbReference type="SUPFAM" id="SSF53244">
    <property type="entry name" value="MurD-like peptide ligases, peptide-binding domain"/>
    <property type="match status" value="1"/>
</dbReference>
<keyword evidence="12" id="KW-1185">Reference proteome</keyword>
<dbReference type="PANTHER" id="PTHR43692">
    <property type="entry name" value="UDP-N-ACETYLMURAMOYLALANINE--D-GLUTAMATE LIGASE"/>
    <property type="match status" value="1"/>
</dbReference>
<feature type="domain" description="Mur ligase central" evidence="10">
    <location>
        <begin position="107"/>
        <end position="285"/>
    </location>
</feature>
<keyword evidence="7 8" id="KW-0133">Cell shape</keyword>
<dbReference type="Proteomes" id="UP000245872">
    <property type="component" value="Chromosome"/>
</dbReference>
<comment type="similarity">
    <text evidence="7">Belongs to the MurCDEF family.</text>
</comment>
<feature type="domain" description="Mur ligase C-terminal" evidence="9">
    <location>
        <begin position="307"/>
        <end position="420"/>
    </location>
</feature>
<keyword evidence="7 8" id="KW-0131">Cell cycle</keyword>
<dbReference type="GO" id="GO:0005737">
    <property type="term" value="C:cytoplasm"/>
    <property type="evidence" value="ECO:0007669"/>
    <property type="project" value="UniProtKB-SubCell"/>
</dbReference>
<dbReference type="EMBL" id="CP029619">
    <property type="protein sequence ID" value="AWN81471.1"/>
    <property type="molecule type" value="Genomic_DNA"/>
</dbReference>
<dbReference type="GO" id="GO:0009252">
    <property type="term" value="P:peptidoglycan biosynthetic process"/>
    <property type="evidence" value="ECO:0007669"/>
    <property type="project" value="UniProtKB-UniRule"/>
</dbReference>
<evidence type="ECO:0000256" key="3">
    <source>
        <dbReference type="ARBA" id="ARBA00022490"/>
    </source>
</evidence>
<dbReference type="GO" id="GO:0008360">
    <property type="term" value="P:regulation of cell shape"/>
    <property type="evidence" value="ECO:0007669"/>
    <property type="project" value="UniProtKB-KW"/>
</dbReference>
<dbReference type="Pfam" id="PF02875">
    <property type="entry name" value="Mur_ligase_C"/>
    <property type="match status" value="1"/>
</dbReference>
<dbReference type="NCBIfam" id="TIGR01087">
    <property type="entry name" value="murD"/>
    <property type="match status" value="1"/>
</dbReference>
<evidence type="ECO:0000256" key="5">
    <source>
        <dbReference type="ARBA" id="ARBA00022741"/>
    </source>
</evidence>
<feature type="binding site" evidence="7">
    <location>
        <begin position="109"/>
        <end position="115"/>
    </location>
    <ligand>
        <name>ATP</name>
        <dbReference type="ChEBI" id="CHEBI:30616"/>
    </ligand>
</feature>
<comment type="subcellular location">
    <subcellularLocation>
        <location evidence="1 7 8">Cytoplasm</location>
    </subcellularLocation>
</comment>
<protein>
    <recommendedName>
        <fullName evidence="7 8">UDP-N-acetylmuramoylalanine--D-glutamate ligase</fullName>
        <ecNumber evidence="7 8">6.3.2.9</ecNumber>
    </recommendedName>
    <alternativeName>
        <fullName evidence="7">D-glutamic acid-adding enzyme</fullName>
    </alternativeName>
    <alternativeName>
        <fullName evidence="7">UDP-N-acetylmuramoyl-L-alanyl-D-glutamate synthetase</fullName>
    </alternativeName>
</protein>
<reference evidence="11 12" key="1">
    <citation type="submission" date="2018-05" db="EMBL/GenBank/DDBJ databases">
        <title>Candidatus Cardinium hertigii Genome Assembly.</title>
        <authorList>
            <person name="Showmaker K.C."/>
            <person name="Walden K.O."/>
            <person name="Fields C.J."/>
            <person name="Lambert K.N."/>
            <person name="Hudson M.E."/>
        </authorList>
    </citation>
    <scope>NUCLEOTIDE SEQUENCE [LARGE SCALE GENOMIC DNA]</scope>
    <source>
        <strain evidence="12">cHgTN10</strain>
    </source>
</reference>
<dbReference type="GO" id="GO:0051301">
    <property type="term" value="P:cell division"/>
    <property type="evidence" value="ECO:0007669"/>
    <property type="project" value="UniProtKB-KW"/>
</dbReference>
<comment type="pathway">
    <text evidence="2 7 8">Cell wall biogenesis; peptidoglycan biosynthesis.</text>
</comment>
<evidence type="ECO:0000256" key="8">
    <source>
        <dbReference type="RuleBase" id="RU003664"/>
    </source>
</evidence>
<dbReference type="InterPro" id="IPR036565">
    <property type="entry name" value="Mur-like_cat_sf"/>
</dbReference>
<dbReference type="GO" id="GO:0071555">
    <property type="term" value="P:cell wall organization"/>
    <property type="evidence" value="ECO:0007669"/>
    <property type="project" value="UniProtKB-KW"/>
</dbReference>
<sequence>MMKLAILGGGESGTGAALLAQKKGWNVFVSDSIRIATVYKKMLIEHRIPYEEGFHTLAKIADADEVVKSPGIPNQSLIIQQLKKRFIPIIDEIEFAARYAKGKIIAVTGSNGKSTTTYLIYHLLKEAGYQVAVVGNVGHSFAICLTEMDYHYYVIELSSFQLEHMQQFKAAIACLLNITPDHLDRYDYSMEAYVKAKLNIIRNMTAADHFIYPKEDPFLQHYLPPSYKVAPQCYPIAPIQPAVRSGNQQAWYFAVQNHVFTIDRHLLPLQGIHNQYNATVAITAALLSGVTPDRIVTALPTFRGLPHRLEWCGAPRGVDCYNDSKATNVASTMVALHSFYSPVIWIAGGQDKGNDYTALLPLVQEKVKAIICLGKDNRLLFHALRSLAIPIYETKQIAEALRIALSVALPGEVILLSPACASFDLFKNFEERGNQFKESVREIAAML</sequence>
<accession>A0A2Z3L7N1</accession>
<keyword evidence="4 7" id="KW-0436">Ligase</keyword>
<name>A0A2Z3L7N1_9BACT</name>
<dbReference type="UniPathway" id="UPA00219"/>
<dbReference type="InterPro" id="IPR036615">
    <property type="entry name" value="Mur_ligase_C_dom_sf"/>
</dbReference>
<keyword evidence="7 8" id="KW-0132">Cell division</keyword>
<proteinExistence type="inferred from homology"/>
<evidence type="ECO:0000256" key="4">
    <source>
        <dbReference type="ARBA" id="ARBA00022598"/>
    </source>
</evidence>
<keyword evidence="7 8" id="KW-0573">Peptidoglycan synthesis</keyword>
<keyword evidence="7 8" id="KW-0961">Cell wall biogenesis/degradation</keyword>
<dbReference type="InterPro" id="IPR004101">
    <property type="entry name" value="Mur_ligase_C"/>
</dbReference>
<evidence type="ECO:0000256" key="2">
    <source>
        <dbReference type="ARBA" id="ARBA00004752"/>
    </source>
</evidence>
<keyword evidence="3 7" id="KW-0963">Cytoplasm</keyword>
<comment type="function">
    <text evidence="7 8">Cell wall formation. Catalyzes the addition of glutamate to the nucleotide precursor UDP-N-acetylmuramoyl-L-alanine (UMA).</text>
</comment>
<dbReference type="Gene3D" id="3.90.190.20">
    <property type="entry name" value="Mur ligase, C-terminal domain"/>
    <property type="match status" value="1"/>
</dbReference>
<evidence type="ECO:0000256" key="1">
    <source>
        <dbReference type="ARBA" id="ARBA00004496"/>
    </source>
</evidence>
<dbReference type="Pfam" id="PF08245">
    <property type="entry name" value="Mur_ligase_M"/>
    <property type="match status" value="1"/>
</dbReference>
<dbReference type="InterPro" id="IPR013221">
    <property type="entry name" value="Mur_ligase_cen"/>
</dbReference>
<keyword evidence="5 7" id="KW-0547">Nucleotide-binding</keyword>
<dbReference type="GO" id="GO:0008764">
    <property type="term" value="F:UDP-N-acetylmuramoylalanine-D-glutamate ligase activity"/>
    <property type="evidence" value="ECO:0007669"/>
    <property type="project" value="UniProtKB-UniRule"/>
</dbReference>
<dbReference type="Gene3D" id="3.40.50.720">
    <property type="entry name" value="NAD(P)-binding Rossmann-like Domain"/>
    <property type="match status" value="1"/>
</dbReference>
<dbReference type="KEGG" id="cher:DK880_00134"/>
<evidence type="ECO:0000256" key="7">
    <source>
        <dbReference type="HAMAP-Rule" id="MF_00639"/>
    </source>
</evidence>
<dbReference type="GO" id="GO:0005524">
    <property type="term" value="F:ATP binding"/>
    <property type="evidence" value="ECO:0007669"/>
    <property type="project" value="UniProtKB-UniRule"/>
</dbReference>
<dbReference type="AlphaFoldDB" id="A0A2Z3L7N1"/>
<evidence type="ECO:0000259" key="9">
    <source>
        <dbReference type="Pfam" id="PF02875"/>
    </source>
</evidence>
<evidence type="ECO:0000259" key="10">
    <source>
        <dbReference type="Pfam" id="PF08245"/>
    </source>
</evidence>
<evidence type="ECO:0000256" key="6">
    <source>
        <dbReference type="ARBA" id="ARBA00022840"/>
    </source>
</evidence>
<gene>
    <name evidence="7 11" type="primary">murD</name>
    <name evidence="11" type="ORF">DK880_00134</name>
</gene>
<evidence type="ECO:0000313" key="12">
    <source>
        <dbReference type="Proteomes" id="UP000245872"/>
    </source>
</evidence>
<dbReference type="SUPFAM" id="SSF51984">
    <property type="entry name" value="MurCD N-terminal domain"/>
    <property type="match status" value="1"/>
</dbReference>
<dbReference type="HAMAP" id="MF_00639">
    <property type="entry name" value="MurD"/>
    <property type="match status" value="1"/>
</dbReference>
<dbReference type="Gene3D" id="3.40.1190.10">
    <property type="entry name" value="Mur-like, catalytic domain"/>
    <property type="match status" value="1"/>
</dbReference>
<comment type="catalytic activity">
    <reaction evidence="7 8">
        <text>UDP-N-acetyl-alpha-D-muramoyl-L-alanine + D-glutamate + ATP = UDP-N-acetyl-alpha-D-muramoyl-L-alanyl-D-glutamate + ADP + phosphate + H(+)</text>
        <dbReference type="Rhea" id="RHEA:16429"/>
        <dbReference type="ChEBI" id="CHEBI:15378"/>
        <dbReference type="ChEBI" id="CHEBI:29986"/>
        <dbReference type="ChEBI" id="CHEBI:30616"/>
        <dbReference type="ChEBI" id="CHEBI:43474"/>
        <dbReference type="ChEBI" id="CHEBI:83898"/>
        <dbReference type="ChEBI" id="CHEBI:83900"/>
        <dbReference type="ChEBI" id="CHEBI:456216"/>
        <dbReference type="EC" id="6.3.2.9"/>
    </reaction>
</comment>
<dbReference type="InterPro" id="IPR005762">
    <property type="entry name" value="MurD"/>
</dbReference>
<dbReference type="Pfam" id="PF21377">
    <property type="entry name" value="MurD_N"/>
    <property type="match status" value="1"/>
</dbReference>
<organism evidence="11 12">
    <name type="scientific">Candidatus Cardinium hertigii</name>
    <dbReference type="NCBI Taxonomy" id="247481"/>
    <lineage>
        <taxon>Bacteria</taxon>
        <taxon>Pseudomonadati</taxon>
        <taxon>Bacteroidota</taxon>
        <taxon>Cytophagia</taxon>
        <taxon>Cytophagales</taxon>
        <taxon>Amoebophilaceae</taxon>
        <taxon>Candidatus Cardinium</taxon>
    </lineage>
</organism>
<dbReference type="EC" id="6.3.2.9" evidence="7 8"/>